<proteinExistence type="predicted"/>
<organism evidence="2 3">
    <name type="scientific">Trichinella patagoniensis</name>
    <dbReference type="NCBI Taxonomy" id="990121"/>
    <lineage>
        <taxon>Eukaryota</taxon>
        <taxon>Metazoa</taxon>
        <taxon>Ecdysozoa</taxon>
        <taxon>Nematoda</taxon>
        <taxon>Enoplea</taxon>
        <taxon>Dorylaimia</taxon>
        <taxon>Trichinellida</taxon>
        <taxon>Trichinellidae</taxon>
        <taxon>Trichinella</taxon>
    </lineage>
</organism>
<feature type="region of interest" description="Disordered" evidence="1">
    <location>
        <begin position="89"/>
        <end position="129"/>
    </location>
</feature>
<keyword evidence="3" id="KW-1185">Reference proteome</keyword>
<sequence length="129" mass="14989">MKNVDKIKSLTSKTSNFQQLKNEKMLSICVDDQAQRCMPLKQMLIREKAKSIFSYMQNETGDASENFIASRSRSDRFRNNCSNVKATQEFSEQDVQQLLEPHSKSPSNDDFMELSELRTYNSDSDDFRL</sequence>
<name>A0A0V0ZWM9_9BILA</name>
<gene>
    <name evidence="2" type="primary">TIGD1</name>
    <name evidence="2" type="ORF">T12_4877</name>
</gene>
<evidence type="ECO:0000313" key="2">
    <source>
        <dbReference type="EMBL" id="KRY16818.1"/>
    </source>
</evidence>
<protein>
    <submittedName>
        <fullName evidence="2">Tigger transposable element-derived protein 1</fullName>
    </submittedName>
</protein>
<accession>A0A0V0ZWM9</accession>
<comment type="caution">
    <text evidence="2">The sequence shown here is derived from an EMBL/GenBank/DDBJ whole genome shotgun (WGS) entry which is preliminary data.</text>
</comment>
<evidence type="ECO:0000313" key="3">
    <source>
        <dbReference type="Proteomes" id="UP000054783"/>
    </source>
</evidence>
<dbReference type="EMBL" id="JYDQ01000072">
    <property type="protein sequence ID" value="KRY16818.1"/>
    <property type="molecule type" value="Genomic_DNA"/>
</dbReference>
<dbReference type="AlphaFoldDB" id="A0A0V0ZWM9"/>
<dbReference type="Gene3D" id="1.10.10.60">
    <property type="entry name" value="Homeodomain-like"/>
    <property type="match status" value="1"/>
</dbReference>
<evidence type="ECO:0000256" key="1">
    <source>
        <dbReference type="SAM" id="MobiDB-lite"/>
    </source>
</evidence>
<reference evidence="2 3" key="1">
    <citation type="submission" date="2015-01" db="EMBL/GenBank/DDBJ databases">
        <title>Evolution of Trichinella species and genotypes.</title>
        <authorList>
            <person name="Korhonen P.K."/>
            <person name="Edoardo P."/>
            <person name="Giuseppe L.R."/>
            <person name="Gasser R.B."/>
        </authorList>
    </citation>
    <scope>NUCLEOTIDE SEQUENCE [LARGE SCALE GENOMIC DNA]</scope>
    <source>
        <strain evidence="2">ISS2496</strain>
    </source>
</reference>
<dbReference type="Proteomes" id="UP000054783">
    <property type="component" value="Unassembled WGS sequence"/>
</dbReference>